<dbReference type="OrthoDB" id="6270329at2759"/>
<feature type="binding site" evidence="7">
    <location>
        <position position="100"/>
    </location>
    <ligand>
        <name>NAD(+)</name>
        <dbReference type="ChEBI" id="CHEBI:57540"/>
    </ligand>
</feature>
<comment type="catalytic activity">
    <reaction evidence="8">
        <text>(S)-lactate + NAD(+) = pyruvate + NADH + H(+)</text>
        <dbReference type="Rhea" id="RHEA:23444"/>
        <dbReference type="ChEBI" id="CHEBI:15361"/>
        <dbReference type="ChEBI" id="CHEBI:15378"/>
        <dbReference type="ChEBI" id="CHEBI:16651"/>
        <dbReference type="ChEBI" id="CHEBI:57540"/>
        <dbReference type="ChEBI" id="CHEBI:57945"/>
        <dbReference type="EC" id="1.1.1.27"/>
    </reaction>
</comment>
<feature type="active site" description="Proton acceptor" evidence="6">
    <location>
        <position position="180"/>
    </location>
</feature>
<evidence type="ECO:0000259" key="9">
    <source>
        <dbReference type="Pfam" id="PF00056"/>
    </source>
</evidence>
<evidence type="ECO:0000256" key="3">
    <source>
        <dbReference type="ARBA" id="ARBA00012967"/>
    </source>
</evidence>
<keyword evidence="4 8" id="KW-0560">Oxidoreductase</keyword>
<evidence type="ECO:0000313" key="11">
    <source>
        <dbReference type="EMBL" id="PSN65362.1"/>
    </source>
</evidence>
<dbReference type="Gene3D" id="3.40.50.720">
    <property type="entry name" value="NAD(P)-binding Rossmann-like Domain"/>
    <property type="match status" value="1"/>
</dbReference>
<proteinExistence type="inferred from homology"/>
<comment type="similarity">
    <text evidence="2">Belongs to the LDH/MDH superfamily. LDH family.</text>
</comment>
<dbReference type="InterPro" id="IPR015955">
    <property type="entry name" value="Lactate_DH/Glyco_Ohase_4_C"/>
</dbReference>
<dbReference type="InterPro" id="IPR036291">
    <property type="entry name" value="NAD(P)-bd_dom_sf"/>
</dbReference>
<dbReference type="InterPro" id="IPR001236">
    <property type="entry name" value="Lactate/malate_DH_N"/>
</dbReference>
<evidence type="ECO:0000256" key="5">
    <source>
        <dbReference type="ARBA" id="ARBA00023027"/>
    </source>
</evidence>
<evidence type="ECO:0000256" key="7">
    <source>
        <dbReference type="PIRSR" id="PIRSR000102-3"/>
    </source>
</evidence>
<sequence>MADTKRTTSIAVLGCGDVGATLAYTLLLNPICSEIILVDPKKELLEAQVRDLSDATYRGASGIKVRAGTHKDAGQADIVVITAGAKQKTGESRLSLLSRNLHILSSIFNAMAPISKHTILLLVANPVDILTYFARKLSGLPESQVLGTGTSLDSARLRGILAQKAEVSSNSIDAYVLGEHGDSQFIAWSSASAGASPLRLVLGDRLTDDFKKDIAAHTRGAAGAIIAAKGCTSYGIGSVAASICRHILLDSGTVRPLSFFQPELGCCLSMPAVIGRRGIVRPMPIELDETERKELESCAAGLRAIIQGAEKEISADEELEKALAAHQ</sequence>
<dbReference type="AlphaFoldDB" id="A0A2T2NIV0"/>
<reference evidence="11 12" key="1">
    <citation type="journal article" date="2018" name="Front. Microbiol.">
        <title>Genome-Wide Analysis of Corynespora cassiicola Leaf Fall Disease Putative Effectors.</title>
        <authorList>
            <person name="Lopez D."/>
            <person name="Ribeiro S."/>
            <person name="Label P."/>
            <person name="Fumanal B."/>
            <person name="Venisse J.S."/>
            <person name="Kohler A."/>
            <person name="de Oliveira R.R."/>
            <person name="Labutti K."/>
            <person name="Lipzen A."/>
            <person name="Lail K."/>
            <person name="Bauer D."/>
            <person name="Ohm R.A."/>
            <person name="Barry K.W."/>
            <person name="Spatafora J."/>
            <person name="Grigoriev I.V."/>
            <person name="Martin F.M."/>
            <person name="Pujade-Renaud V."/>
        </authorList>
    </citation>
    <scope>NUCLEOTIDE SEQUENCE [LARGE SCALE GENOMIC DNA]</scope>
    <source>
        <strain evidence="11 12">Philippines</strain>
    </source>
</reference>
<dbReference type="STRING" id="1448308.A0A2T2NIV0"/>
<dbReference type="PROSITE" id="PS00064">
    <property type="entry name" value="L_LDH"/>
    <property type="match status" value="1"/>
</dbReference>
<evidence type="ECO:0000256" key="6">
    <source>
        <dbReference type="PIRSR" id="PIRSR000102-1"/>
    </source>
</evidence>
<dbReference type="SUPFAM" id="SSF56327">
    <property type="entry name" value="LDH C-terminal domain-like"/>
    <property type="match status" value="1"/>
</dbReference>
<dbReference type="GO" id="GO:0006089">
    <property type="term" value="P:lactate metabolic process"/>
    <property type="evidence" value="ECO:0007669"/>
    <property type="project" value="TreeGrafter"/>
</dbReference>
<evidence type="ECO:0000256" key="1">
    <source>
        <dbReference type="ARBA" id="ARBA00004843"/>
    </source>
</evidence>
<dbReference type="Gene3D" id="3.90.110.10">
    <property type="entry name" value="Lactate dehydrogenase/glycoside hydrolase, family 4, C-terminal"/>
    <property type="match status" value="1"/>
</dbReference>
<dbReference type="EC" id="1.1.1.27" evidence="3 8"/>
<evidence type="ECO:0000256" key="4">
    <source>
        <dbReference type="ARBA" id="ARBA00023002"/>
    </source>
</evidence>
<dbReference type="CDD" id="cd00300">
    <property type="entry name" value="LDH_like"/>
    <property type="match status" value="1"/>
</dbReference>
<name>A0A2T2NIV0_CORCC</name>
<evidence type="ECO:0000256" key="2">
    <source>
        <dbReference type="ARBA" id="ARBA00006054"/>
    </source>
</evidence>
<keyword evidence="5 7" id="KW-0520">NAD</keyword>
<dbReference type="Pfam" id="PF00056">
    <property type="entry name" value="Ldh_1_N"/>
    <property type="match status" value="1"/>
</dbReference>
<dbReference type="PANTHER" id="PTHR43128:SF16">
    <property type="entry name" value="L-LACTATE DEHYDROGENASE"/>
    <property type="match status" value="1"/>
</dbReference>
<feature type="binding site" evidence="7">
    <location>
        <position position="39"/>
    </location>
    <ligand>
        <name>NAD(+)</name>
        <dbReference type="ChEBI" id="CHEBI:57540"/>
    </ligand>
</feature>
<dbReference type="Proteomes" id="UP000240883">
    <property type="component" value="Unassembled WGS sequence"/>
</dbReference>
<dbReference type="InterPro" id="IPR022383">
    <property type="entry name" value="Lactate/malate_DH_C"/>
</dbReference>
<gene>
    <name evidence="11" type="ORF">BS50DRAFT_56885</name>
</gene>
<dbReference type="InterPro" id="IPR018177">
    <property type="entry name" value="L-lactate_DH_AS"/>
</dbReference>
<organism evidence="11 12">
    <name type="scientific">Corynespora cassiicola Philippines</name>
    <dbReference type="NCBI Taxonomy" id="1448308"/>
    <lineage>
        <taxon>Eukaryota</taxon>
        <taxon>Fungi</taxon>
        <taxon>Dikarya</taxon>
        <taxon>Ascomycota</taxon>
        <taxon>Pezizomycotina</taxon>
        <taxon>Dothideomycetes</taxon>
        <taxon>Pleosporomycetidae</taxon>
        <taxon>Pleosporales</taxon>
        <taxon>Corynesporascaceae</taxon>
        <taxon>Corynespora</taxon>
    </lineage>
</organism>
<evidence type="ECO:0000313" key="12">
    <source>
        <dbReference type="Proteomes" id="UP000240883"/>
    </source>
</evidence>
<evidence type="ECO:0000259" key="10">
    <source>
        <dbReference type="Pfam" id="PF02866"/>
    </source>
</evidence>
<comment type="pathway">
    <text evidence="1 8">Fermentation; pyruvate fermentation to lactate; (S)-lactate from pyruvate: step 1/1.</text>
</comment>
<feature type="binding site" evidence="7">
    <location>
        <begin position="14"/>
        <end position="19"/>
    </location>
    <ligand>
        <name>NAD(+)</name>
        <dbReference type="ChEBI" id="CHEBI:57540"/>
    </ligand>
</feature>
<dbReference type="UniPathway" id="UPA00554">
    <property type="reaction ID" value="UER00611"/>
</dbReference>
<dbReference type="SUPFAM" id="SSF51735">
    <property type="entry name" value="NAD(P)-binding Rossmann-fold domains"/>
    <property type="match status" value="1"/>
</dbReference>
<protein>
    <recommendedName>
        <fullName evidence="3 8">L-lactate dehydrogenase</fullName>
        <ecNumber evidence="3 8">1.1.1.27</ecNumber>
    </recommendedName>
</protein>
<keyword evidence="12" id="KW-1185">Reference proteome</keyword>
<dbReference type="PIRSF" id="PIRSF000102">
    <property type="entry name" value="Lac_mal_DH"/>
    <property type="match status" value="1"/>
</dbReference>
<dbReference type="InterPro" id="IPR001557">
    <property type="entry name" value="L-lactate/malate_DH"/>
</dbReference>
<evidence type="ECO:0000256" key="8">
    <source>
        <dbReference type="RuleBase" id="RU000496"/>
    </source>
</evidence>
<feature type="domain" description="Lactate/malate dehydrogenase N-terminal" evidence="9">
    <location>
        <begin position="10"/>
        <end position="147"/>
    </location>
</feature>
<dbReference type="PANTHER" id="PTHR43128">
    <property type="entry name" value="L-2-HYDROXYCARBOXYLATE DEHYDROGENASE (NAD(P)(+))"/>
    <property type="match status" value="1"/>
</dbReference>
<dbReference type="EMBL" id="KZ678137">
    <property type="protein sequence ID" value="PSN65362.1"/>
    <property type="molecule type" value="Genomic_DNA"/>
</dbReference>
<dbReference type="GO" id="GO:0004459">
    <property type="term" value="F:L-lactate dehydrogenase (NAD+) activity"/>
    <property type="evidence" value="ECO:0007669"/>
    <property type="project" value="UniProtKB-EC"/>
</dbReference>
<accession>A0A2T2NIV0</accession>
<dbReference type="PRINTS" id="PR00086">
    <property type="entry name" value="LLDHDRGNASE"/>
</dbReference>
<feature type="binding site" evidence="7">
    <location>
        <begin position="123"/>
        <end position="125"/>
    </location>
    <ligand>
        <name>NAD(+)</name>
        <dbReference type="ChEBI" id="CHEBI:57540"/>
    </ligand>
</feature>
<dbReference type="Pfam" id="PF02866">
    <property type="entry name" value="Ldh_1_C"/>
    <property type="match status" value="1"/>
</dbReference>
<feature type="domain" description="Lactate/malate dehydrogenase C-terminal" evidence="10">
    <location>
        <begin position="150"/>
        <end position="311"/>
    </location>
</feature>